<evidence type="ECO:0000313" key="1">
    <source>
        <dbReference type="EMBL" id="MFD2140980.1"/>
    </source>
</evidence>
<sequence length="101" mass="11128">MKRPSRIGYIGAAIARQGTFGRTRSVERAVFGALGCRYTCGRMLKDDSKSKVLDAGRKQSYLKRVETHMAADPRSDLSSGRRCGGWLVDGYSVDLAEKNDP</sequence>
<accession>A0ABW4YXT0</accession>
<dbReference type="RefSeq" id="WP_213350482.1">
    <property type="nucleotide sequence ID" value="NZ_JAHBGB010000002.1"/>
</dbReference>
<name>A0ABW4YXT0_9HYPH</name>
<proteinExistence type="predicted"/>
<reference evidence="2" key="1">
    <citation type="journal article" date="2019" name="Int. J. Syst. Evol. Microbiol.">
        <title>The Global Catalogue of Microorganisms (GCM) 10K type strain sequencing project: providing services to taxonomists for standard genome sequencing and annotation.</title>
        <authorList>
            <consortium name="The Broad Institute Genomics Platform"/>
            <consortium name="The Broad Institute Genome Sequencing Center for Infectious Disease"/>
            <person name="Wu L."/>
            <person name="Ma J."/>
        </authorList>
    </citation>
    <scope>NUCLEOTIDE SEQUENCE [LARGE SCALE GENOMIC DNA]</scope>
    <source>
        <strain evidence="2">CCM 7435</strain>
    </source>
</reference>
<protein>
    <submittedName>
        <fullName evidence="1">Uncharacterized protein</fullName>
    </submittedName>
</protein>
<dbReference type="EMBL" id="JBHUHD010000001">
    <property type="protein sequence ID" value="MFD2140980.1"/>
    <property type="molecule type" value="Genomic_DNA"/>
</dbReference>
<gene>
    <name evidence="1" type="ORF">ACFSNC_11255</name>
</gene>
<evidence type="ECO:0000313" key="2">
    <source>
        <dbReference type="Proteomes" id="UP001597299"/>
    </source>
</evidence>
<organism evidence="1 2">
    <name type="scientific">Ancylobacter oerskovii</name>
    <dbReference type="NCBI Taxonomy" id="459519"/>
    <lineage>
        <taxon>Bacteria</taxon>
        <taxon>Pseudomonadati</taxon>
        <taxon>Pseudomonadota</taxon>
        <taxon>Alphaproteobacteria</taxon>
        <taxon>Hyphomicrobiales</taxon>
        <taxon>Xanthobacteraceae</taxon>
        <taxon>Ancylobacter</taxon>
    </lineage>
</organism>
<comment type="caution">
    <text evidence="1">The sequence shown here is derived from an EMBL/GenBank/DDBJ whole genome shotgun (WGS) entry which is preliminary data.</text>
</comment>
<keyword evidence="2" id="KW-1185">Reference proteome</keyword>
<dbReference type="Proteomes" id="UP001597299">
    <property type="component" value="Unassembled WGS sequence"/>
</dbReference>